<organism evidence="1 2">
    <name type="scientific">Alkalihalophilus lindianensis</name>
    <dbReference type="NCBI Taxonomy" id="1630542"/>
    <lineage>
        <taxon>Bacteria</taxon>
        <taxon>Bacillati</taxon>
        <taxon>Bacillota</taxon>
        <taxon>Bacilli</taxon>
        <taxon>Bacillales</taxon>
        <taxon>Bacillaceae</taxon>
        <taxon>Alkalihalophilus</taxon>
    </lineage>
</organism>
<keyword evidence="2" id="KW-1185">Reference proteome</keyword>
<accession>A0ABU3X794</accession>
<evidence type="ECO:0000313" key="2">
    <source>
        <dbReference type="Proteomes" id="UP001287282"/>
    </source>
</evidence>
<proteinExistence type="predicted"/>
<dbReference type="EMBL" id="JAWJBA010000001">
    <property type="protein sequence ID" value="MDV2683745.1"/>
    <property type="molecule type" value="Genomic_DNA"/>
</dbReference>
<comment type="caution">
    <text evidence="1">The sequence shown here is derived from an EMBL/GenBank/DDBJ whole genome shotgun (WGS) entry which is preliminary data.</text>
</comment>
<gene>
    <name evidence="1" type="ORF">RYX56_05065</name>
</gene>
<evidence type="ECO:0000313" key="1">
    <source>
        <dbReference type="EMBL" id="MDV2683745.1"/>
    </source>
</evidence>
<protein>
    <submittedName>
        <fullName evidence="1">Uncharacterized protein</fullName>
    </submittedName>
</protein>
<dbReference type="Proteomes" id="UP001287282">
    <property type="component" value="Unassembled WGS sequence"/>
</dbReference>
<name>A0ABU3X794_9BACI</name>
<reference evidence="1 2" key="1">
    <citation type="submission" date="2023-10" db="EMBL/GenBank/DDBJ databases">
        <title>Screening of Alkalihalobacillus lindianensis BZ-TG-R113 and Its Alleviation of Salt Stress on Rapeseed Growth.</title>
        <authorList>
            <person name="Zhao B."/>
            <person name="Guo T."/>
        </authorList>
    </citation>
    <scope>NUCLEOTIDE SEQUENCE [LARGE SCALE GENOMIC DNA]</scope>
    <source>
        <strain evidence="1 2">BZ-TG-R113</strain>
    </source>
</reference>
<sequence>MSLFLNPIRKNNNLALLIAFRLHELLRLHSIFYHQYLVAQSVVKDHKMGHTTTKSPGRMRSMDYTLNSLECTDPCAVTVDPENGIYTIKTFDTSGRQFNEPMELVAWIKKNWEPQQFEDPSEYQKLLRAIHEEIIS</sequence>